<dbReference type="Gene3D" id="3.30.700.10">
    <property type="entry name" value="Glycoprotein, Type 4 Pilin"/>
    <property type="match status" value="1"/>
</dbReference>
<evidence type="ECO:0000256" key="1">
    <source>
        <dbReference type="ARBA" id="ARBA00022481"/>
    </source>
</evidence>
<dbReference type="Proteomes" id="UP001238163">
    <property type="component" value="Unassembled WGS sequence"/>
</dbReference>
<protein>
    <submittedName>
        <fullName evidence="3">Prepilin-type processing-associated H-X9-DG protein/prepilin-type N-terminal cleavage/methylation domain-containing protein</fullName>
    </submittedName>
</protein>
<dbReference type="InterPro" id="IPR045584">
    <property type="entry name" value="Pilin-like"/>
</dbReference>
<dbReference type="PANTHER" id="PTHR30093:SF2">
    <property type="entry name" value="TYPE II SECRETION SYSTEM PROTEIN H"/>
    <property type="match status" value="1"/>
</dbReference>
<keyword evidence="2" id="KW-0812">Transmembrane</keyword>
<feature type="transmembrane region" description="Helical" evidence="2">
    <location>
        <begin position="7"/>
        <end position="31"/>
    </location>
</feature>
<name>A0AAE4ANX2_9BACT</name>
<dbReference type="SUPFAM" id="SSF54523">
    <property type="entry name" value="Pili subunits"/>
    <property type="match status" value="1"/>
</dbReference>
<evidence type="ECO:0000313" key="4">
    <source>
        <dbReference type="Proteomes" id="UP001238163"/>
    </source>
</evidence>
<dbReference type="PANTHER" id="PTHR30093">
    <property type="entry name" value="GENERAL SECRETION PATHWAY PROTEIN G"/>
    <property type="match status" value="1"/>
</dbReference>
<reference evidence="3" key="1">
    <citation type="submission" date="2023-07" db="EMBL/GenBank/DDBJ databases">
        <title>Genomic Encyclopedia of Type Strains, Phase IV (KMG-IV): sequencing the most valuable type-strain genomes for metagenomic binning, comparative biology and taxonomic classification.</title>
        <authorList>
            <person name="Goeker M."/>
        </authorList>
    </citation>
    <scope>NUCLEOTIDE SEQUENCE</scope>
    <source>
        <strain evidence="3">DSM 24202</strain>
    </source>
</reference>
<dbReference type="AlphaFoldDB" id="A0AAE4ANX2"/>
<dbReference type="GO" id="GO:0015627">
    <property type="term" value="C:type II protein secretion system complex"/>
    <property type="evidence" value="ECO:0007669"/>
    <property type="project" value="InterPro"/>
</dbReference>
<dbReference type="NCBIfam" id="TIGR02532">
    <property type="entry name" value="IV_pilin_GFxxxE"/>
    <property type="match status" value="1"/>
</dbReference>
<dbReference type="Pfam" id="PF07963">
    <property type="entry name" value="N_methyl"/>
    <property type="match status" value="1"/>
</dbReference>
<keyword evidence="2" id="KW-1133">Transmembrane helix</keyword>
<keyword evidence="1" id="KW-0488">Methylation</keyword>
<accession>A0AAE4ANX2</accession>
<evidence type="ECO:0000313" key="3">
    <source>
        <dbReference type="EMBL" id="MDQ0290709.1"/>
    </source>
</evidence>
<dbReference type="InterPro" id="IPR000983">
    <property type="entry name" value="Bac_GSPG_pilin"/>
</dbReference>
<sequence>MKKNRSVFTLIELLVVIGIIAILAAMLMPALGKAREKANQADCVSQLKQIGTSMIMFSNDYRGKYPGFKDTSDDDTDNDSVLHDTKGLAKLVEHEYLQTTRVFICRSTKMTAAKDYEEMETSSDTPQGTASEKSSYLYYAGFVATDLGADHGYVRDKFDNHKKMGNVLFGDGHVETIPPPGGDTTWIETNKYFNMSSDAPDEYKLEIEDVDVNPNWEKAESSSEG</sequence>
<dbReference type="PRINTS" id="PR00813">
    <property type="entry name" value="BCTERIALGSPG"/>
</dbReference>
<evidence type="ECO:0000256" key="2">
    <source>
        <dbReference type="SAM" id="Phobius"/>
    </source>
</evidence>
<dbReference type="InterPro" id="IPR012902">
    <property type="entry name" value="N_methyl_site"/>
</dbReference>
<proteinExistence type="predicted"/>
<dbReference type="EMBL" id="JAUSVL010000001">
    <property type="protein sequence ID" value="MDQ0290709.1"/>
    <property type="molecule type" value="Genomic_DNA"/>
</dbReference>
<comment type="caution">
    <text evidence="3">The sequence shown here is derived from an EMBL/GenBank/DDBJ whole genome shotgun (WGS) entry which is preliminary data.</text>
</comment>
<organism evidence="3 4">
    <name type="scientific">Oligosphaera ethanolica</name>
    <dbReference type="NCBI Taxonomy" id="760260"/>
    <lineage>
        <taxon>Bacteria</taxon>
        <taxon>Pseudomonadati</taxon>
        <taxon>Lentisphaerota</taxon>
        <taxon>Oligosphaeria</taxon>
        <taxon>Oligosphaerales</taxon>
        <taxon>Oligosphaeraceae</taxon>
        <taxon>Oligosphaera</taxon>
    </lineage>
</organism>
<dbReference type="GO" id="GO:0015628">
    <property type="term" value="P:protein secretion by the type II secretion system"/>
    <property type="evidence" value="ECO:0007669"/>
    <property type="project" value="InterPro"/>
</dbReference>
<dbReference type="RefSeq" id="WP_370882371.1">
    <property type="nucleotide sequence ID" value="NZ_JAUSVL010000001.1"/>
</dbReference>
<keyword evidence="2" id="KW-0472">Membrane</keyword>
<gene>
    <name evidence="3" type="ORF">J3R75_002816</name>
</gene>
<keyword evidence="4" id="KW-1185">Reference proteome</keyword>